<dbReference type="PhylomeDB" id="A0A0G4I165"/>
<dbReference type="GO" id="GO:0003676">
    <property type="term" value="F:nucleic acid binding"/>
    <property type="evidence" value="ECO:0007669"/>
    <property type="project" value="InterPro"/>
</dbReference>
<evidence type="ECO:0000256" key="1">
    <source>
        <dbReference type="SAM" id="MobiDB-lite"/>
    </source>
</evidence>
<gene>
    <name evidence="2" type="ORF">Cvel_1653</name>
</gene>
<accession>A0A0G4I165</accession>
<feature type="region of interest" description="Disordered" evidence="1">
    <location>
        <begin position="25"/>
        <end position="50"/>
    </location>
</feature>
<dbReference type="SUPFAM" id="SSF57756">
    <property type="entry name" value="Retrovirus zinc finger-like domains"/>
    <property type="match status" value="1"/>
</dbReference>
<proteinExistence type="predicted"/>
<protein>
    <recommendedName>
        <fullName evidence="3">CCHC-type domain-containing protein</fullName>
    </recommendedName>
</protein>
<dbReference type="AlphaFoldDB" id="A0A0G4I165"/>
<reference evidence="2" key="1">
    <citation type="submission" date="2014-11" db="EMBL/GenBank/DDBJ databases">
        <authorList>
            <person name="Otto D Thomas"/>
            <person name="Naeem Raeece"/>
        </authorList>
    </citation>
    <scope>NUCLEOTIDE SEQUENCE</scope>
</reference>
<dbReference type="VEuPathDB" id="CryptoDB:Cvel_1653"/>
<name>A0A0G4I165_9ALVE</name>
<organism evidence="2">
    <name type="scientific">Chromera velia CCMP2878</name>
    <dbReference type="NCBI Taxonomy" id="1169474"/>
    <lineage>
        <taxon>Eukaryota</taxon>
        <taxon>Sar</taxon>
        <taxon>Alveolata</taxon>
        <taxon>Colpodellida</taxon>
        <taxon>Chromeraceae</taxon>
        <taxon>Chromera</taxon>
    </lineage>
</organism>
<evidence type="ECO:0008006" key="3">
    <source>
        <dbReference type="Google" id="ProtNLM"/>
    </source>
</evidence>
<evidence type="ECO:0000313" key="2">
    <source>
        <dbReference type="EMBL" id="CEM50564.1"/>
    </source>
</evidence>
<dbReference type="GO" id="GO:0008270">
    <property type="term" value="F:zinc ion binding"/>
    <property type="evidence" value="ECO:0007669"/>
    <property type="project" value="InterPro"/>
</dbReference>
<feature type="compositionally biased region" description="Low complexity" evidence="1">
    <location>
        <begin position="87"/>
        <end position="104"/>
    </location>
</feature>
<sequence length="113" mass="12804">MRVADLTQISWEVIKEWMVWYASFERKGPTKEKPREKANHAKENGDRRPRCHWCQRRGHFINKCRDKAAGKPRVPPPEQSGSPPPQQQQHQQQSSGLGSQSSGSSGSGQQGQK</sequence>
<feature type="compositionally biased region" description="Pro residues" evidence="1">
    <location>
        <begin position="73"/>
        <end position="86"/>
    </location>
</feature>
<dbReference type="EMBL" id="CDMZ01004700">
    <property type="protein sequence ID" value="CEM50564.1"/>
    <property type="molecule type" value="Genomic_DNA"/>
</dbReference>
<dbReference type="InterPro" id="IPR036875">
    <property type="entry name" value="Znf_CCHC_sf"/>
</dbReference>
<feature type="region of interest" description="Disordered" evidence="1">
    <location>
        <begin position="63"/>
        <end position="113"/>
    </location>
</feature>
<feature type="compositionally biased region" description="Basic and acidic residues" evidence="1">
    <location>
        <begin position="25"/>
        <end position="48"/>
    </location>
</feature>